<proteinExistence type="predicted"/>
<dbReference type="InterPro" id="IPR025634">
    <property type="entry name" value="DUF4292"/>
</dbReference>
<evidence type="ECO:0000256" key="1">
    <source>
        <dbReference type="SAM" id="MobiDB-lite"/>
    </source>
</evidence>
<dbReference type="EMBL" id="CP048620">
    <property type="protein sequence ID" value="QPJ64459.1"/>
    <property type="molecule type" value="Genomic_DNA"/>
</dbReference>
<dbReference type="KEGG" id="nva:G3M78_03220"/>
<name>A0A7T0G2M3_9BACT</name>
<organism evidence="2 3">
    <name type="scientific">Candidatus Nitrohelix vancouverensis</name>
    <dbReference type="NCBI Taxonomy" id="2705534"/>
    <lineage>
        <taxon>Bacteria</taxon>
        <taxon>Pseudomonadati</taxon>
        <taxon>Nitrospinota/Tectimicrobiota group</taxon>
        <taxon>Nitrospinota</taxon>
        <taxon>Nitrospinia</taxon>
        <taxon>Nitrospinales</taxon>
        <taxon>Nitrospinaceae</taxon>
        <taxon>Candidatus Nitrohelix</taxon>
    </lineage>
</organism>
<evidence type="ECO:0000313" key="2">
    <source>
        <dbReference type="EMBL" id="QPJ64459.1"/>
    </source>
</evidence>
<dbReference type="Pfam" id="PF14125">
    <property type="entry name" value="DUF4292"/>
    <property type="match status" value="1"/>
</dbReference>
<reference evidence="3" key="1">
    <citation type="submission" date="2020-02" db="EMBL/GenBank/DDBJ databases">
        <title>Genomic and physiological characterization of two novel Nitrospinaceae genera.</title>
        <authorList>
            <person name="Mueller A.J."/>
            <person name="Jung M.-Y."/>
            <person name="Strachan C.R."/>
            <person name="Herbold C.W."/>
            <person name="Kirkegaard R.H."/>
            <person name="Daims H."/>
        </authorList>
    </citation>
    <scope>NUCLEOTIDE SEQUENCE [LARGE SCALE GENOMIC DNA]</scope>
</reference>
<sequence length="288" mass="32458">MIAPDPCRHGSSDSGLRSRPSAGKTQRWAQALLLGVLACGLVSCQSLSPITPTPEIKENLQPEFLLNHLINRQTGIHTVRSFLKTAITRRGERRSFKQALLASDDASMRLDTLGMFNQVLGVLIHRNGKTSLFDAKNDRSYVDLEALEVMEKIVGSRLDMNEFSSVLLSRAPRLESLKAEQASLNEDQTHYQLTSYDSAREETVEITIDAATLLPVRLVRHRKDFVVYELRWDNYKKINNQYFPQSITLARPYLKETVSLDYDDPILNGEIEEEFFNPPAGATPPPLS</sequence>
<protein>
    <submittedName>
        <fullName evidence="2">DUF4292 domain-containing protein</fullName>
    </submittedName>
</protein>
<gene>
    <name evidence="2" type="ORF">G3M78_03220</name>
</gene>
<evidence type="ECO:0000313" key="3">
    <source>
        <dbReference type="Proteomes" id="UP000594464"/>
    </source>
</evidence>
<feature type="region of interest" description="Disordered" evidence="1">
    <location>
        <begin position="1"/>
        <end position="21"/>
    </location>
</feature>
<feature type="compositionally biased region" description="Basic and acidic residues" evidence="1">
    <location>
        <begin position="1"/>
        <end position="11"/>
    </location>
</feature>
<dbReference type="Proteomes" id="UP000594464">
    <property type="component" value="Chromosome"/>
</dbReference>
<accession>A0A7T0G2M3</accession>
<dbReference type="AlphaFoldDB" id="A0A7T0G2M3"/>